<dbReference type="AlphaFoldDB" id="A0A5B8NR54"/>
<dbReference type="GO" id="GO:0008800">
    <property type="term" value="F:beta-lactamase activity"/>
    <property type="evidence" value="ECO:0007669"/>
    <property type="project" value="InterPro"/>
</dbReference>
<dbReference type="Proteomes" id="UP000318453">
    <property type="component" value="Chromosome"/>
</dbReference>
<keyword evidence="2" id="KW-1133">Transmembrane helix</keyword>
<proteinExistence type="predicted"/>
<feature type="domain" description="Beta-lactamase class A catalytic" evidence="3">
    <location>
        <begin position="135"/>
        <end position="343"/>
    </location>
</feature>
<feature type="compositionally biased region" description="Basic residues" evidence="1">
    <location>
        <begin position="1"/>
        <end position="12"/>
    </location>
</feature>
<organism evidence="4 5">
    <name type="scientific">Euhalothece natronophila Z-M001</name>
    <dbReference type="NCBI Taxonomy" id="522448"/>
    <lineage>
        <taxon>Bacteria</taxon>
        <taxon>Bacillati</taxon>
        <taxon>Cyanobacteriota</taxon>
        <taxon>Cyanophyceae</taxon>
        <taxon>Oscillatoriophycideae</taxon>
        <taxon>Chroococcales</taxon>
        <taxon>Halothecacae</taxon>
        <taxon>Halothece cluster</taxon>
        <taxon>Euhalothece</taxon>
    </lineage>
</organism>
<dbReference type="SUPFAM" id="SSF56601">
    <property type="entry name" value="beta-lactamase/transpeptidase-like"/>
    <property type="match status" value="1"/>
</dbReference>
<keyword evidence="5" id="KW-1185">Reference proteome</keyword>
<gene>
    <name evidence="4" type="ORF">FRE64_12485</name>
</gene>
<protein>
    <submittedName>
        <fullName evidence="4">Serine hydrolase</fullName>
    </submittedName>
</protein>
<dbReference type="PANTHER" id="PTHR35333">
    <property type="entry name" value="BETA-LACTAMASE"/>
    <property type="match status" value="1"/>
</dbReference>
<dbReference type="InterPro" id="IPR012338">
    <property type="entry name" value="Beta-lactam/transpept-like"/>
</dbReference>
<accession>A0A5B8NR54</accession>
<evidence type="ECO:0000313" key="4">
    <source>
        <dbReference type="EMBL" id="QDZ41526.1"/>
    </source>
</evidence>
<dbReference type="EMBL" id="CP042326">
    <property type="protein sequence ID" value="QDZ41526.1"/>
    <property type="molecule type" value="Genomic_DNA"/>
</dbReference>
<dbReference type="GO" id="GO:0030655">
    <property type="term" value="P:beta-lactam antibiotic catabolic process"/>
    <property type="evidence" value="ECO:0007669"/>
    <property type="project" value="InterPro"/>
</dbReference>
<keyword evidence="2" id="KW-0472">Membrane</keyword>
<keyword evidence="4" id="KW-0378">Hydrolase</keyword>
<reference evidence="4 5" key="1">
    <citation type="submission" date="2019-08" db="EMBL/GenBank/DDBJ databases">
        <title>Carotenoids and Carotenoid Binding Proteins in the Halophilic Cyanobacterium Euhalothece sp. ZM00.</title>
        <authorList>
            <person name="Cho S.M."/>
            <person name="Song J.Y."/>
            <person name="Park Y.-I."/>
        </authorList>
    </citation>
    <scope>NUCLEOTIDE SEQUENCE [LARGE SCALE GENOMIC DNA]</scope>
    <source>
        <strain evidence="4 5">Z-M001</strain>
    </source>
</reference>
<dbReference type="GO" id="GO:0046677">
    <property type="term" value="P:response to antibiotic"/>
    <property type="evidence" value="ECO:0007669"/>
    <property type="project" value="InterPro"/>
</dbReference>
<evidence type="ECO:0000256" key="2">
    <source>
        <dbReference type="SAM" id="Phobius"/>
    </source>
</evidence>
<evidence type="ECO:0000313" key="5">
    <source>
        <dbReference type="Proteomes" id="UP000318453"/>
    </source>
</evidence>
<feature type="region of interest" description="Disordered" evidence="1">
    <location>
        <begin position="1"/>
        <end position="38"/>
    </location>
</feature>
<dbReference type="InterPro" id="IPR045155">
    <property type="entry name" value="Beta-lactam_cat"/>
</dbReference>
<dbReference type="PANTHER" id="PTHR35333:SF4">
    <property type="entry name" value="SLR0121 PROTEIN"/>
    <property type="match status" value="1"/>
</dbReference>
<dbReference type="Pfam" id="PF13354">
    <property type="entry name" value="Beta-lactamase2"/>
    <property type="match status" value="1"/>
</dbReference>
<feature type="transmembrane region" description="Helical" evidence="2">
    <location>
        <begin position="47"/>
        <end position="72"/>
    </location>
</feature>
<dbReference type="Gene3D" id="3.40.710.10">
    <property type="entry name" value="DD-peptidase/beta-lactamase superfamily"/>
    <property type="match status" value="1"/>
</dbReference>
<dbReference type="OrthoDB" id="9775096at2"/>
<feature type="region of interest" description="Disordered" evidence="1">
    <location>
        <begin position="81"/>
        <end position="103"/>
    </location>
</feature>
<evidence type="ECO:0000259" key="3">
    <source>
        <dbReference type="Pfam" id="PF13354"/>
    </source>
</evidence>
<dbReference type="KEGG" id="enn:FRE64_12485"/>
<name>A0A5B8NR54_9CHRO</name>
<keyword evidence="2" id="KW-0812">Transmembrane</keyword>
<evidence type="ECO:0000256" key="1">
    <source>
        <dbReference type="SAM" id="MobiDB-lite"/>
    </source>
</evidence>
<dbReference type="InterPro" id="IPR000871">
    <property type="entry name" value="Beta-lactam_class-A"/>
</dbReference>
<sequence length="369" mass="41178">MDLSERRRRARERQKQARQAEDVVNLSSQKSKPVKREKPQSGITRSFLLLIRLVILAVGVGAISGTILAFFASETYLSDSSSINPEEATETELTTDTESPPPPPPLLPLNQEITDLKQTFERLGSEQDQLNPTAFIIDVDSGEYVDLQGNTTVSAASTIKLPILIAFFYAWEQGELELDERLTMTEDVKVGEAGRMQYDDVGTEYVALETATEMIRISDNTATNMIMKRVGGKEVLNQLFAQWGLEKTRIRDQLPDVEGTNTTSPKEMVELLVKLEKGELLSARSRDKVFEILQTTETDSLLPQGLGDGATIAHKTGHIGSVVGDVGIINRPNGQRYFAAILVERPHNDSHANELIRNYSQHTYQYFEH</sequence>